<gene>
    <name evidence="1" type="ORF">ZEAMMB73_Zm00001d035225</name>
</gene>
<dbReference type="EMBL" id="CM000782">
    <property type="protein sequence ID" value="AQK78548.1"/>
    <property type="molecule type" value="Genomic_DNA"/>
</dbReference>
<evidence type="ECO:0000313" key="1">
    <source>
        <dbReference type="EMBL" id="AQK78548.1"/>
    </source>
</evidence>
<sequence length="114" mass="12147">MQRLSLGSPAGKNSRLSVAADEEAEATDEKAAKAMVRARALNRFARAGRGHHRHRHCTPLGGRRRRWWSGRDGRVQWRVPAAEGGPEAAAAAAAPRAEAGDVAAAVTSAQETRS</sequence>
<organism evidence="1">
    <name type="scientific">Zea mays</name>
    <name type="common">Maize</name>
    <dbReference type="NCBI Taxonomy" id="4577"/>
    <lineage>
        <taxon>Eukaryota</taxon>
        <taxon>Viridiplantae</taxon>
        <taxon>Streptophyta</taxon>
        <taxon>Embryophyta</taxon>
        <taxon>Tracheophyta</taxon>
        <taxon>Spermatophyta</taxon>
        <taxon>Magnoliopsida</taxon>
        <taxon>Liliopsida</taxon>
        <taxon>Poales</taxon>
        <taxon>Poaceae</taxon>
        <taxon>PACMAD clade</taxon>
        <taxon>Panicoideae</taxon>
        <taxon>Andropogonodae</taxon>
        <taxon>Andropogoneae</taxon>
        <taxon>Tripsacinae</taxon>
        <taxon>Zea</taxon>
    </lineage>
</organism>
<proteinExistence type="predicted"/>
<name>A0A1D6LF27_MAIZE</name>
<reference evidence="1" key="1">
    <citation type="submission" date="2015-12" db="EMBL/GenBank/DDBJ databases">
        <title>Update maize B73 reference genome by single molecule sequencing technologies.</title>
        <authorList>
            <consortium name="Maize Genome Sequencing Project"/>
            <person name="Ware D."/>
        </authorList>
    </citation>
    <scope>NUCLEOTIDE SEQUENCE</scope>
    <source>
        <tissue evidence="1">Seedling</tissue>
    </source>
</reference>
<dbReference type="AlphaFoldDB" id="A0A1D6LF27"/>
<protein>
    <submittedName>
        <fullName evidence="1">Uncharacterized protein</fullName>
    </submittedName>
</protein>
<accession>A0A1D6LF27</accession>